<organism evidence="1 2">
    <name type="scientific">Candidatus Lloydbacteria bacterium RIFCSPHIGHO2_01_FULL_49_22</name>
    <dbReference type="NCBI Taxonomy" id="1798658"/>
    <lineage>
        <taxon>Bacteria</taxon>
        <taxon>Candidatus Lloydiibacteriota</taxon>
    </lineage>
</organism>
<dbReference type="Proteomes" id="UP000177122">
    <property type="component" value="Unassembled WGS sequence"/>
</dbReference>
<accession>A0A1G2CTW8</accession>
<proteinExistence type="predicted"/>
<comment type="caution">
    <text evidence="1">The sequence shown here is derived from an EMBL/GenBank/DDBJ whole genome shotgun (WGS) entry which is preliminary data.</text>
</comment>
<sequence>MCYIYLMDDKKAIEVLLGLIEKGVLNEEETEAVRSAIGVLSWTSLAESRLRSLKAKKEKSRELDDRNRTEDLPL</sequence>
<evidence type="ECO:0000313" key="1">
    <source>
        <dbReference type="EMBL" id="OGZ04813.1"/>
    </source>
</evidence>
<reference evidence="1 2" key="1">
    <citation type="journal article" date="2016" name="Nat. Commun.">
        <title>Thousands of microbial genomes shed light on interconnected biogeochemical processes in an aquifer system.</title>
        <authorList>
            <person name="Anantharaman K."/>
            <person name="Brown C.T."/>
            <person name="Hug L.A."/>
            <person name="Sharon I."/>
            <person name="Castelle C.J."/>
            <person name="Probst A.J."/>
            <person name="Thomas B.C."/>
            <person name="Singh A."/>
            <person name="Wilkins M.J."/>
            <person name="Karaoz U."/>
            <person name="Brodie E.L."/>
            <person name="Williams K.H."/>
            <person name="Hubbard S.S."/>
            <person name="Banfield J.F."/>
        </authorList>
    </citation>
    <scope>NUCLEOTIDE SEQUENCE [LARGE SCALE GENOMIC DNA]</scope>
</reference>
<evidence type="ECO:0008006" key="3">
    <source>
        <dbReference type="Google" id="ProtNLM"/>
    </source>
</evidence>
<dbReference type="AlphaFoldDB" id="A0A1G2CTW8"/>
<gene>
    <name evidence="1" type="ORF">A2845_05640</name>
</gene>
<name>A0A1G2CTW8_9BACT</name>
<protein>
    <recommendedName>
        <fullName evidence="3">CARD domain-containing protein</fullName>
    </recommendedName>
</protein>
<evidence type="ECO:0000313" key="2">
    <source>
        <dbReference type="Proteomes" id="UP000177122"/>
    </source>
</evidence>
<dbReference type="EMBL" id="MHLI01000020">
    <property type="protein sequence ID" value="OGZ04813.1"/>
    <property type="molecule type" value="Genomic_DNA"/>
</dbReference>